<dbReference type="GO" id="GO:0008270">
    <property type="term" value="F:zinc ion binding"/>
    <property type="evidence" value="ECO:0007669"/>
    <property type="project" value="TreeGrafter"/>
</dbReference>
<keyword evidence="7 9" id="KW-0472">Membrane</keyword>
<feature type="domain" description="LITAF" evidence="10">
    <location>
        <begin position="12"/>
        <end position="96"/>
    </location>
</feature>
<evidence type="ECO:0000313" key="11">
    <source>
        <dbReference type="EMBL" id="KAI1710781.1"/>
    </source>
</evidence>
<dbReference type="EMBL" id="JAKKPZ010000024">
    <property type="protein sequence ID" value="KAI1710781.1"/>
    <property type="molecule type" value="Genomic_DNA"/>
</dbReference>
<organism evidence="11 12">
    <name type="scientific">Ditylenchus destructor</name>
    <dbReference type="NCBI Taxonomy" id="166010"/>
    <lineage>
        <taxon>Eukaryota</taxon>
        <taxon>Metazoa</taxon>
        <taxon>Ecdysozoa</taxon>
        <taxon>Nematoda</taxon>
        <taxon>Chromadorea</taxon>
        <taxon>Rhabditida</taxon>
        <taxon>Tylenchina</taxon>
        <taxon>Tylenchomorpha</taxon>
        <taxon>Sphaerularioidea</taxon>
        <taxon>Anguinidae</taxon>
        <taxon>Anguininae</taxon>
        <taxon>Ditylenchus</taxon>
    </lineage>
</organism>
<gene>
    <name evidence="11" type="ORF">DdX_10480</name>
</gene>
<dbReference type="PANTHER" id="PTHR23292:SF6">
    <property type="entry name" value="FI16602P1-RELATED"/>
    <property type="match status" value="1"/>
</dbReference>
<feature type="transmembrane region" description="Helical" evidence="9">
    <location>
        <begin position="50"/>
        <end position="73"/>
    </location>
</feature>
<comment type="caution">
    <text evidence="11">The sequence shown here is derived from an EMBL/GenBank/DDBJ whole genome shotgun (WGS) entry which is preliminary data.</text>
</comment>
<keyword evidence="6" id="KW-0862">Zinc</keyword>
<evidence type="ECO:0000313" key="12">
    <source>
        <dbReference type="Proteomes" id="UP001201812"/>
    </source>
</evidence>
<protein>
    <submittedName>
        <fullName evidence="11">LITAF-like zinc ribbon domain-containing protein</fullName>
    </submittedName>
</protein>
<dbReference type="Proteomes" id="UP001201812">
    <property type="component" value="Unassembled WGS sequence"/>
</dbReference>
<reference evidence="11" key="1">
    <citation type="submission" date="2022-01" db="EMBL/GenBank/DDBJ databases">
        <title>Genome Sequence Resource for Two Populations of Ditylenchus destructor, the Migratory Endoparasitic Phytonematode.</title>
        <authorList>
            <person name="Zhang H."/>
            <person name="Lin R."/>
            <person name="Xie B."/>
        </authorList>
    </citation>
    <scope>NUCLEOTIDE SEQUENCE</scope>
    <source>
        <strain evidence="11">BazhouSP</strain>
    </source>
</reference>
<evidence type="ECO:0000256" key="2">
    <source>
        <dbReference type="ARBA" id="ARBA00004481"/>
    </source>
</evidence>
<proteinExistence type="inferred from homology"/>
<feature type="region of interest" description="Disordered" evidence="8">
    <location>
        <begin position="1"/>
        <end position="20"/>
    </location>
</feature>
<evidence type="ECO:0000259" key="10">
    <source>
        <dbReference type="PROSITE" id="PS51837"/>
    </source>
</evidence>
<dbReference type="Pfam" id="PF10601">
    <property type="entry name" value="zf-LITAF-like"/>
    <property type="match status" value="1"/>
</dbReference>
<dbReference type="SMART" id="SM00714">
    <property type="entry name" value="LITAF"/>
    <property type="match status" value="1"/>
</dbReference>
<accession>A0AAD4N0Y6</accession>
<comment type="subcellular location">
    <subcellularLocation>
        <location evidence="2">Endosome membrane</location>
        <topology evidence="2">Peripheral membrane protein</topology>
    </subcellularLocation>
    <subcellularLocation>
        <location evidence="1">Late endosome membrane</location>
    </subcellularLocation>
    <subcellularLocation>
        <location evidence="3">Lysosome membrane</location>
        <topology evidence="3">Peripheral membrane protein</topology>
        <orientation evidence="3">Cytoplasmic side</orientation>
    </subcellularLocation>
</comment>
<dbReference type="InterPro" id="IPR037519">
    <property type="entry name" value="LITAF_fam"/>
</dbReference>
<evidence type="ECO:0000256" key="6">
    <source>
        <dbReference type="ARBA" id="ARBA00022833"/>
    </source>
</evidence>
<keyword evidence="12" id="KW-1185">Reference proteome</keyword>
<evidence type="ECO:0000256" key="4">
    <source>
        <dbReference type="ARBA" id="ARBA00005975"/>
    </source>
</evidence>
<evidence type="ECO:0000256" key="7">
    <source>
        <dbReference type="ARBA" id="ARBA00023136"/>
    </source>
</evidence>
<dbReference type="PROSITE" id="PS51837">
    <property type="entry name" value="LITAF"/>
    <property type="match status" value="1"/>
</dbReference>
<evidence type="ECO:0000256" key="1">
    <source>
        <dbReference type="ARBA" id="ARBA00004414"/>
    </source>
</evidence>
<keyword evidence="5" id="KW-0479">Metal-binding</keyword>
<evidence type="ECO:0000256" key="3">
    <source>
        <dbReference type="ARBA" id="ARBA00004630"/>
    </source>
</evidence>
<comment type="similarity">
    <text evidence="4">Belongs to the CDIP1/LITAF family.</text>
</comment>
<dbReference type="GO" id="GO:0031902">
    <property type="term" value="C:late endosome membrane"/>
    <property type="evidence" value="ECO:0007669"/>
    <property type="project" value="UniProtKB-SubCell"/>
</dbReference>
<dbReference type="AlphaFoldDB" id="A0AAD4N0Y6"/>
<evidence type="ECO:0000256" key="8">
    <source>
        <dbReference type="SAM" id="MobiDB-lite"/>
    </source>
</evidence>
<dbReference type="PANTHER" id="PTHR23292">
    <property type="entry name" value="LIPOPOLYSACCHARIDE-INDUCED TUMOR NECROSIS FACTOR-ALPHA FACTOR"/>
    <property type="match status" value="1"/>
</dbReference>
<dbReference type="GO" id="GO:0005765">
    <property type="term" value="C:lysosomal membrane"/>
    <property type="evidence" value="ECO:0007669"/>
    <property type="project" value="UniProtKB-SubCell"/>
</dbReference>
<evidence type="ECO:0000256" key="5">
    <source>
        <dbReference type="ARBA" id="ARBA00022723"/>
    </source>
</evidence>
<dbReference type="InterPro" id="IPR006629">
    <property type="entry name" value="LITAF"/>
</dbReference>
<name>A0AAD4N0Y6_9BILA</name>
<keyword evidence="9" id="KW-0812">Transmembrane</keyword>
<keyword evidence="9" id="KW-1133">Transmembrane helix</keyword>
<evidence type="ECO:0000256" key="9">
    <source>
        <dbReference type="SAM" id="Phobius"/>
    </source>
</evidence>
<sequence>MSAYPKLPSYEELPKAPYPSVIPPAPRSMRVTCPSCHQEVKTVISKDPGLVAFLSCAFMCMLGLVLCACLPCCMEGCQDVTHNCPKCGSYLGKYKAYLD</sequence>